<dbReference type="InterPro" id="IPR023561">
    <property type="entry name" value="Carbonic_anhydrase_a-class"/>
</dbReference>
<feature type="domain" description="Alpha-carbonic anhydrase" evidence="2">
    <location>
        <begin position="1"/>
        <end position="235"/>
    </location>
</feature>
<dbReference type="CDD" id="cd00326">
    <property type="entry name" value="alpha_CA"/>
    <property type="match status" value="1"/>
</dbReference>
<evidence type="ECO:0000256" key="1">
    <source>
        <dbReference type="ARBA" id="ARBA00010718"/>
    </source>
</evidence>
<dbReference type="InterPro" id="IPR001148">
    <property type="entry name" value="CA_dom"/>
</dbReference>
<evidence type="ECO:0000259" key="2">
    <source>
        <dbReference type="PROSITE" id="PS51144"/>
    </source>
</evidence>
<dbReference type="PROSITE" id="PS51144">
    <property type="entry name" value="ALPHA_CA_2"/>
    <property type="match status" value="1"/>
</dbReference>
<dbReference type="InterPro" id="IPR036398">
    <property type="entry name" value="CA_dom_sf"/>
</dbReference>
<dbReference type="Proteomes" id="UP001196413">
    <property type="component" value="Unassembled WGS sequence"/>
</dbReference>
<accession>A0AAD5R0Y2</accession>
<comment type="caution">
    <text evidence="3">The sequence shown here is derived from an EMBL/GenBank/DDBJ whole genome shotgun (WGS) entry which is preliminary data.</text>
</comment>
<comment type="similarity">
    <text evidence="1">Belongs to the alpha-carbonic anhydrase family.</text>
</comment>
<evidence type="ECO:0000313" key="4">
    <source>
        <dbReference type="Proteomes" id="UP001196413"/>
    </source>
</evidence>
<sequence>MLSHQRQSPIDIKSNMICHDPEHCKPDSLNINYTIGDCHDVICTSTGFKVNVGKKCSTTLSASHLPGAFELIQFHAHWSNDGSCGSEHLLDGKAMSGEVHFVFWNTKYDSFSTAAEKEDGLAVIGVFIKEGSHSNNYAPLFDVIHKAIGSTKPVLMPKDFVLDDLLPPLDQRDYVTYLGSLTTPPYSESVIWTVLTTPVEVSNDQLNILRRIVSANYRECQQLCERTIRASTVKV</sequence>
<protein>
    <recommendedName>
        <fullName evidence="2">Alpha-carbonic anhydrase domain-containing protein</fullName>
    </recommendedName>
</protein>
<dbReference type="PANTHER" id="PTHR18952">
    <property type="entry name" value="CARBONIC ANHYDRASE"/>
    <property type="match status" value="1"/>
</dbReference>
<dbReference type="AlphaFoldDB" id="A0AAD5R0Y2"/>
<reference evidence="3" key="1">
    <citation type="submission" date="2021-06" db="EMBL/GenBank/DDBJ databases">
        <title>Parelaphostrongylus tenuis whole genome reference sequence.</title>
        <authorList>
            <person name="Garwood T.J."/>
            <person name="Larsen P.A."/>
            <person name="Fountain-Jones N.M."/>
            <person name="Garbe J.R."/>
            <person name="Macchietto M.G."/>
            <person name="Kania S.A."/>
            <person name="Gerhold R.W."/>
            <person name="Richards J.E."/>
            <person name="Wolf T.M."/>
        </authorList>
    </citation>
    <scope>NUCLEOTIDE SEQUENCE</scope>
    <source>
        <strain evidence="3">MNPRO001-30</strain>
        <tissue evidence="3">Meninges</tissue>
    </source>
</reference>
<keyword evidence="4" id="KW-1185">Reference proteome</keyword>
<dbReference type="SUPFAM" id="SSF51069">
    <property type="entry name" value="Carbonic anhydrase"/>
    <property type="match status" value="1"/>
</dbReference>
<dbReference type="EMBL" id="JAHQIW010005946">
    <property type="protein sequence ID" value="KAJ1367560.1"/>
    <property type="molecule type" value="Genomic_DNA"/>
</dbReference>
<dbReference type="GO" id="GO:0004089">
    <property type="term" value="F:carbonate dehydratase activity"/>
    <property type="evidence" value="ECO:0007669"/>
    <property type="project" value="InterPro"/>
</dbReference>
<dbReference type="Pfam" id="PF00194">
    <property type="entry name" value="Carb_anhydrase"/>
    <property type="match status" value="1"/>
</dbReference>
<proteinExistence type="inferred from homology"/>
<gene>
    <name evidence="3" type="ORF">KIN20_028496</name>
</gene>
<dbReference type="Gene3D" id="3.10.200.10">
    <property type="entry name" value="Alpha carbonic anhydrase"/>
    <property type="match status" value="1"/>
</dbReference>
<dbReference type="SMART" id="SM01057">
    <property type="entry name" value="Carb_anhydrase"/>
    <property type="match status" value="1"/>
</dbReference>
<dbReference type="PANTHER" id="PTHR18952:SF124">
    <property type="entry name" value="CARBONIC ANHYDRASE 7"/>
    <property type="match status" value="1"/>
</dbReference>
<dbReference type="GO" id="GO:0008270">
    <property type="term" value="F:zinc ion binding"/>
    <property type="evidence" value="ECO:0007669"/>
    <property type="project" value="InterPro"/>
</dbReference>
<evidence type="ECO:0000313" key="3">
    <source>
        <dbReference type="EMBL" id="KAJ1367560.1"/>
    </source>
</evidence>
<organism evidence="3 4">
    <name type="scientific">Parelaphostrongylus tenuis</name>
    <name type="common">Meningeal worm</name>
    <dbReference type="NCBI Taxonomy" id="148309"/>
    <lineage>
        <taxon>Eukaryota</taxon>
        <taxon>Metazoa</taxon>
        <taxon>Ecdysozoa</taxon>
        <taxon>Nematoda</taxon>
        <taxon>Chromadorea</taxon>
        <taxon>Rhabditida</taxon>
        <taxon>Rhabditina</taxon>
        <taxon>Rhabditomorpha</taxon>
        <taxon>Strongyloidea</taxon>
        <taxon>Metastrongylidae</taxon>
        <taxon>Parelaphostrongylus</taxon>
    </lineage>
</organism>
<name>A0AAD5R0Y2_PARTN</name>
<dbReference type="GO" id="GO:0005737">
    <property type="term" value="C:cytoplasm"/>
    <property type="evidence" value="ECO:0007669"/>
    <property type="project" value="TreeGrafter"/>
</dbReference>